<dbReference type="EMBL" id="OX395127">
    <property type="protein sequence ID" value="CAI5767482.1"/>
    <property type="molecule type" value="Genomic_DNA"/>
</dbReference>
<organism evidence="1 2">
    <name type="scientific">Podarcis lilfordi</name>
    <name type="common">Lilford's wall lizard</name>
    <dbReference type="NCBI Taxonomy" id="74358"/>
    <lineage>
        <taxon>Eukaryota</taxon>
        <taxon>Metazoa</taxon>
        <taxon>Chordata</taxon>
        <taxon>Craniata</taxon>
        <taxon>Vertebrata</taxon>
        <taxon>Euteleostomi</taxon>
        <taxon>Lepidosauria</taxon>
        <taxon>Squamata</taxon>
        <taxon>Bifurcata</taxon>
        <taxon>Unidentata</taxon>
        <taxon>Episquamata</taxon>
        <taxon>Laterata</taxon>
        <taxon>Lacertibaenia</taxon>
        <taxon>Lacertidae</taxon>
        <taxon>Podarcis</taxon>
    </lineage>
</organism>
<proteinExistence type="predicted"/>
<feature type="non-terminal residue" evidence="1">
    <location>
        <position position="1"/>
    </location>
</feature>
<keyword evidence="2" id="KW-1185">Reference proteome</keyword>
<protein>
    <submittedName>
        <fullName evidence="1">Uncharacterized protein</fullName>
    </submittedName>
</protein>
<feature type="non-terminal residue" evidence="1">
    <location>
        <position position="124"/>
    </location>
</feature>
<evidence type="ECO:0000313" key="1">
    <source>
        <dbReference type="EMBL" id="CAI5767482.1"/>
    </source>
</evidence>
<dbReference type="AlphaFoldDB" id="A0AA35P0S5"/>
<gene>
    <name evidence="1" type="ORF">PODLI_1B036558</name>
</gene>
<name>A0AA35P0S5_9SAUR</name>
<dbReference type="Proteomes" id="UP001178461">
    <property type="component" value="Chromosome 2"/>
</dbReference>
<evidence type="ECO:0000313" key="2">
    <source>
        <dbReference type="Proteomes" id="UP001178461"/>
    </source>
</evidence>
<sequence>LCTPAALEIKTKGQRSSSTSMNLKIPVRVQGILPWRTTIAFILELQPSHEICTHTLCNAKTHSVQCTHTPCNATTHSVQCKKHAPCNATTHSVQCTHKPSVQCNYTLRAMQLHTPCNAKHTPCN</sequence>
<accession>A0AA35P0S5</accession>
<reference evidence="1" key="1">
    <citation type="submission" date="2022-12" db="EMBL/GenBank/DDBJ databases">
        <authorList>
            <person name="Alioto T."/>
            <person name="Alioto T."/>
            <person name="Gomez Garrido J."/>
        </authorList>
    </citation>
    <scope>NUCLEOTIDE SEQUENCE</scope>
</reference>